<accession>A0A6B3LC88</accession>
<protein>
    <submittedName>
        <fullName evidence="1">PEP-CTERM sorting domain-containing protein</fullName>
    </submittedName>
</protein>
<keyword evidence="2" id="KW-1185">Reference proteome</keyword>
<organism evidence="1 2">
    <name type="scientific">Sulfuriroseicoccus oceanibius</name>
    <dbReference type="NCBI Taxonomy" id="2707525"/>
    <lineage>
        <taxon>Bacteria</taxon>
        <taxon>Pseudomonadati</taxon>
        <taxon>Verrucomicrobiota</taxon>
        <taxon>Verrucomicrobiia</taxon>
        <taxon>Verrucomicrobiales</taxon>
        <taxon>Verrucomicrobiaceae</taxon>
        <taxon>Sulfuriroseicoccus</taxon>
    </lineage>
</organism>
<gene>
    <name evidence="1" type="ORF">G3M56_001220</name>
</gene>
<sequence length="231" mass="24830">MKIQSWKHSWAAAVSTVAACSLIASADAAFVMSDVEVWVDHSSAAGAGSLSEAVLVIDWSTGNSDDAPLAWGMRWDSSVSLSGTDFLNTVLNGDPRLTGHFDTHPDFGAFLTGFTYAGDSDGNGPRTALSDNDNFIYWAYSEYNPSSGQPEPWAEGSDPTTSLNVSATGADWRTLEDGSYDVWKYSGTDFDFNYTDPTPLRDPIATRVPEPTVSLLASLGIVGLGLRRRRS</sequence>
<dbReference type="AlphaFoldDB" id="A0A6B3LC88"/>
<name>A0A6B3LC88_9BACT</name>
<dbReference type="PROSITE" id="PS51257">
    <property type="entry name" value="PROKAR_LIPOPROTEIN"/>
    <property type="match status" value="1"/>
</dbReference>
<evidence type="ECO:0000313" key="1">
    <source>
        <dbReference type="EMBL" id="QQL45237.1"/>
    </source>
</evidence>
<dbReference type="EMBL" id="CP066776">
    <property type="protein sequence ID" value="QQL45237.1"/>
    <property type="molecule type" value="Genomic_DNA"/>
</dbReference>
<evidence type="ECO:0000313" key="2">
    <source>
        <dbReference type="Proteomes" id="UP000475117"/>
    </source>
</evidence>
<reference evidence="1 2" key="1">
    <citation type="submission" date="2020-12" db="EMBL/GenBank/DDBJ databases">
        <title>Sulforoseuscoccus oceanibium gen. nov., sp. nov., a representative of the phylum Verrucomicrobia with special cytoplasmic membrane, and proposal of Sulforoseuscoccusaceae fam. nov.</title>
        <authorList>
            <person name="Xi F."/>
        </authorList>
    </citation>
    <scope>NUCLEOTIDE SEQUENCE [LARGE SCALE GENOMIC DNA]</scope>
    <source>
        <strain evidence="1 2">T37</strain>
    </source>
</reference>
<dbReference type="Proteomes" id="UP000475117">
    <property type="component" value="Chromosome"/>
</dbReference>
<dbReference type="RefSeq" id="WP_164364031.1">
    <property type="nucleotide sequence ID" value="NZ_CP066776.1"/>
</dbReference>
<proteinExistence type="predicted"/>
<dbReference type="KEGG" id="soa:G3M56_001220"/>
<dbReference type="NCBIfam" id="TIGR02595">
    <property type="entry name" value="PEP_CTERM"/>
    <property type="match status" value="1"/>
</dbReference>
<dbReference type="InterPro" id="IPR013424">
    <property type="entry name" value="Ice-binding_C"/>
</dbReference>